<protein>
    <recommendedName>
        <fullName evidence="4">PEP-CTERM protein-sorting domain-containing protein</fullName>
    </recommendedName>
</protein>
<evidence type="ECO:0000313" key="3">
    <source>
        <dbReference type="Proteomes" id="UP000182124"/>
    </source>
</evidence>
<keyword evidence="1" id="KW-0812">Transmembrane</keyword>
<keyword evidence="1" id="KW-1133">Transmembrane helix</keyword>
<proteinExistence type="predicted"/>
<evidence type="ECO:0000256" key="1">
    <source>
        <dbReference type="SAM" id="Phobius"/>
    </source>
</evidence>
<sequence length="60" mass="6947">MEKVIRFFKSKSPIAFIVIGVLLIALSYFLEKKMPGIFMGMRLLAFIVILYGLIQFFSKK</sequence>
<dbReference type="STRING" id="329186.SAMN02927925_01637"/>
<dbReference type="EMBL" id="FMTY01000003">
    <property type="protein sequence ID" value="SCX10770.1"/>
    <property type="molecule type" value="Genomic_DNA"/>
</dbReference>
<evidence type="ECO:0000313" key="2">
    <source>
        <dbReference type="EMBL" id="SCX10770.1"/>
    </source>
</evidence>
<dbReference type="AlphaFoldDB" id="A0A1G4VRD6"/>
<dbReference type="RefSeq" id="WP_023577070.1">
    <property type="nucleotide sequence ID" value="NZ_CBCSBQ010000002.1"/>
</dbReference>
<feature type="transmembrane region" description="Helical" evidence="1">
    <location>
        <begin position="12"/>
        <end position="30"/>
    </location>
</feature>
<feature type="transmembrane region" description="Helical" evidence="1">
    <location>
        <begin position="36"/>
        <end position="57"/>
    </location>
</feature>
<gene>
    <name evidence="2" type="ORF">SAMN02927925_01637</name>
</gene>
<organism evidence="2 3">
    <name type="scientific">Flavobacterium saliperosum</name>
    <dbReference type="NCBI Taxonomy" id="329186"/>
    <lineage>
        <taxon>Bacteria</taxon>
        <taxon>Pseudomonadati</taxon>
        <taxon>Bacteroidota</taxon>
        <taxon>Flavobacteriia</taxon>
        <taxon>Flavobacteriales</taxon>
        <taxon>Flavobacteriaceae</taxon>
        <taxon>Flavobacterium</taxon>
    </lineage>
</organism>
<reference evidence="2 3" key="1">
    <citation type="submission" date="2016-10" db="EMBL/GenBank/DDBJ databases">
        <authorList>
            <person name="de Groot N.N."/>
        </authorList>
    </citation>
    <scope>NUCLEOTIDE SEQUENCE [LARGE SCALE GENOMIC DNA]</scope>
    <source>
        <strain evidence="2 3">CGMCC 1.3801</strain>
    </source>
</reference>
<name>A0A1G4VRD6_9FLAO</name>
<evidence type="ECO:0008006" key="4">
    <source>
        <dbReference type="Google" id="ProtNLM"/>
    </source>
</evidence>
<accession>A0A1G4VRD6</accession>
<keyword evidence="1" id="KW-0472">Membrane</keyword>
<dbReference type="Proteomes" id="UP000182124">
    <property type="component" value="Unassembled WGS sequence"/>
</dbReference>